<evidence type="ECO:0000313" key="2">
    <source>
        <dbReference type="EMBL" id="QKG79235.1"/>
    </source>
</evidence>
<dbReference type="KEGG" id="ttz:FHG85_02805"/>
<name>A0A7D3XK72_9BACT</name>
<dbReference type="AlphaFoldDB" id="A0A7D3XK72"/>
<feature type="domain" description="Secretion system C-terminal sorting" evidence="1">
    <location>
        <begin position="275"/>
        <end position="350"/>
    </location>
</feature>
<evidence type="ECO:0000313" key="3">
    <source>
        <dbReference type="Proteomes" id="UP000500961"/>
    </source>
</evidence>
<proteinExistence type="predicted"/>
<dbReference type="EMBL" id="CP041345">
    <property type="protein sequence ID" value="QKG79235.1"/>
    <property type="molecule type" value="Genomic_DNA"/>
</dbReference>
<dbReference type="Pfam" id="PF18962">
    <property type="entry name" value="Por_Secre_tail"/>
    <property type="match status" value="1"/>
</dbReference>
<organism evidence="2 3">
    <name type="scientific">Tenuifilum thalassicum</name>
    <dbReference type="NCBI Taxonomy" id="2590900"/>
    <lineage>
        <taxon>Bacteria</taxon>
        <taxon>Pseudomonadati</taxon>
        <taxon>Bacteroidota</taxon>
        <taxon>Bacteroidia</taxon>
        <taxon>Bacteroidales</taxon>
        <taxon>Tenuifilaceae</taxon>
        <taxon>Tenuifilum</taxon>
    </lineage>
</organism>
<dbReference type="Gene3D" id="2.60.120.200">
    <property type="match status" value="1"/>
</dbReference>
<protein>
    <submittedName>
        <fullName evidence="2">T9SS type A sorting domain-containing protein</fullName>
    </submittedName>
</protein>
<evidence type="ECO:0000259" key="1">
    <source>
        <dbReference type="Pfam" id="PF18962"/>
    </source>
</evidence>
<dbReference type="InterPro" id="IPR026444">
    <property type="entry name" value="Secre_tail"/>
</dbReference>
<dbReference type="NCBIfam" id="TIGR04183">
    <property type="entry name" value="Por_Secre_tail"/>
    <property type="match status" value="1"/>
</dbReference>
<reference evidence="2 3" key="1">
    <citation type="submission" date="2019-07" db="EMBL/GenBank/DDBJ databases">
        <title>Thalassofilum flectens gen. nov., sp. nov., a novel moderate thermophilic anaerobe from a shallow sea hot spring in Kunashir Island (Russia), representing a new family in the order Bacteroidales, and proposal of Thalassofilacea fam. nov.</title>
        <authorList>
            <person name="Kochetkova T.V."/>
            <person name="Podosokorskaya O.A."/>
            <person name="Novikov A."/>
            <person name="Elcheninov A.G."/>
            <person name="Toshchakov S.V."/>
            <person name="Kublanov I.V."/>
        </authorList>
    </citation>
    <scope>NUCLEOTIDE SEQUENCE [LARGE SCALE GENOMIC DNA]</scope>
    <source>
        <strain evidence="2 3">38-H</strain>
    </source>
</reference>
<accession>A0A7D3XK72</accession>
<sequence length="352" mass="40289">MVIGHSDYKGWIPYIIDEFRIHNRVLTPKEIKLLYQTYRYKIYLPGTFNRTSNIINLNVRPGSSIEPYGKDFNYYLNSFSFTATYDTLNTFFEGYELNEKLLIEKDTVSVNEPVKGLIHVNYKANRATPCDSSLINLKFKTNERLSTDIKIDSFFINSDRIEKIASPVISILPINDTITINDTTNIQVYDTTKITINDTTHIQIYDTTKITINDTTHIQVYDTTKITINDTTHIQVYDTTKITVTDTTYITVTDTLLIDIQTLIDNPNVTGNIRVYPNPAKDRIFIKIPSDADLSGYTVALSNMIGNEFSRQPLYSDVVEINISSLPPGTYLLSFINTLNQIVETRKIIIRN</sequence>
<keyword evidence="3" id="KW-1185">Reference proteome</keyword>
<dbReference type="Proteomes" id="UP000500961">
    <property type="component" value="Chromosome"/>
</dbReference>
<gene>
    <name evidence="2" type="ORF">FHG85_02805</name>
</gene>